<dbReference type="EMBL" id="CM034410">
    <property type="protein sequence ID" value="KAJ0171284.1"/>
    <property type="molecule type" value="Genomic_DNA"/>
</dbReference>
<evidence type="ECO:0000313" key="1">
    <source>
        <dbReference type="EMBL" id="KAJ0171284.1"/>
    </source>
</evidence>
<name>A0ACC1CI81_9NEOP</name>
<keyword evidence="2" id="KW-1185">Reference proteome</keyword>
<evidence type="ECO:0000313" key="2">
    <source>
        <dbReference type="Proteomes" id="UP000824533"/>
    </source>
</evidence>
<organism evidence="1 2">
    <name type="scientific">Dendrolimus kikuchii</name>
    <dbReference type="NCBI Taxonomy" id="765133"/>
    <lineage>
        <taxon>Eukaryota</taxon>
        <taxon>Metazoa</taxon>
        <taxon>Ecdysozoa</taxon>
        <taxon>Arthropoda</taxon>
        <taxon>Hexapoda</taxon>
        <taxon>Insecta</taxon>
        <taxon>Pterygota</taxon>
        <taxon>Neoptera</taxon>
        <taxon>Endopterygota</taxon>
        <taxon>Lepidoptera</taxon>
        <taxon>Glossata</taxon>
        <taxon>Ditrysia</taxon>
        <taxon>Bombycoidea</taxon>
        <taxon>Lasiocampidae</taxon>
        <taxon>Dendrolimus</taxon>
    </lineage>
</organism>
<proteinExistence type="predicted"/>
<sequence>MPKVLKDFHEGIPYHKVRKESQGCTPGCYQLHRPSQCRLKFPISKRPIHKCEVAKKDYVMVPQLGGWRTLLVPNTKPNFYPAIMHKEQFDRLKKQATIVSQEEQLKAMHAQEAAIQLAAKESEARKQQLKANLKPQPGAEAATGDADPELEGPDQAAHTMSRAEMLRADNMQGPRLCNRIILASKCHAIRDAQISEKELIKKELDEEQRRLDAIMEENRQAAVRRAEEEENRRHDLRLQNLAALKEQIKAHETSKIMEAERIEEESIRVNQANIAMQIDEAQKLKEKHGRAAKLKEILDQGNAELLYYKQLQNEEERIMDLRIANFLKQKQEREARNKAEADAIKAAKQKGIDHIAKAQKAEQELKEELERIRNLKIQEDVEREYRRREREAAIKRNKEMKQLHEARVQQINDIHRLIAREIAKDEQSFNNAARQNEEFLNREKALDDKRKARIEKHRQEIMKQINDKERARAELREKIHNEGVALRMEQEQQDKYERKLIKEKVAAMRQQKVNEKYVKEVEQTLGKHGYK</sequence>
<gene>
    <name evidence="1" type="ORF">K1T71_012834</name>
</gene>
<accession>A0ACC1CI81</accession>
<dbReference type="Proteomes" id="UP000824533">
    <property type="component" value="Linkage Group LG24"/>
</dbReference>
<comment type="caution">
    <text evidence="1">The sequence shown here is derived from an EMBL/GenBank/DDBJ whole genome shotgun (WGS) entry which is preliminary data.</text>
</comment>
<protein>
    <submittedName>
        <fullName evidence="1">Uncharacterized protein</fullName>
    </submittedName>
</protein>
<reference evidence="1 2" key="1">
    <citation type="journal article" date="2021" name="Front. Genet.">
        <title>Chromosome-Level Genome Assembly Reveals Significant Gene Expansion in the Toll and IMD Signaling Pathways of Dendrolimus kikuchii.</title>
        <authorList>
            <person name="Zhou J."/>
            <person name="Wu P."/>
            <person name="Xiong Z."/>
            <person name="Liu N."/>
            <person name="Zhao N."/>
            <person name="Ji M."/>
            <person name="Qiu Y."/>
            <person name="Yang B."/>
        </authorList>
    </citation>
    <scope>NUCLEOTIDE SEQUENCE [LARGE SCALE GENOMIC DNA]</scope>
    <source>
        <strain evidence="1">Ann1</strain>
    </source>
</reference>